<dbReference type="KEGG" id="cinf:CINF_1132"/>
<dbReference type="AlphaFoldDB" id="A0A7H9CI56"/>
<dbReference type="Proteomes" id="UP000509414">
    <property type="component" value="Chromosome"/>
</dbReference>
<keyword evidence="3" id="KW-1185">Reference proteome</keyword>
<feature type="transmembrane region" description="Helical" evidence="1">
    <location>
        <begin position="41"/>
        <end position="74"/>
    </location>
</feature>
<proteinExistence type="predicted"/>
<keyword evidence="1" id="KW-0472">Membrane</keyword>
<evidence type="ECO:0000313" key="2">
    <source>
        <dbReference type="EMBL" id="QLI05622.1"/>
    </source>
</evidence>
<organism evidence="2 3">
    <name type="scientific">Candidatus Campylobacter infans</name>
    <dbReference type="NCBI Taxonomy" id="2561898"/>
    <lineage>
        <taxon>Bacteria</taxon>
        <taxon>Pseudomonadati</taxon>
        <taxon>Campylobacterota</taxon>
        <taxon>Epsilonproteobacteria</taxon>
        <taxon>Campylobacterales</taxon>
        <taxon>Campylobacteraceae</taxon>
        <taxon>Campylobacter</taxon>
    </lineage>
</organism>
<keyword evidence="1" id="KW-0812">Transmembrane</keyword>
<feature type="transmembrane region" description="Helical" evidence="1">
    <location>
        <begin position="80"/>
        <end position="101"/>
    </location>
</feature>
<dbReference type="RefSeq" id="WP_179974821.1">
    <property type="nucleotide sequence ID" value="NZ_CP049075.1"/>
</dbReference>
<accession>A0A7H9CI56</accession>
<evidence type="ECO:0000256" key="1">
    <source>
        <dbReference type="SAM" id="Phobius"/>
    </source>
</evidence>
<feature type="transmembrane region" description="Helical" evidence="1">
    <location>
        <begin position="6"/>
        <end position="29"/>
    </location>
</feature>
<reference evidence="2 3" key="1">
    <citation type="submission" date="2020-02" db="EMBL/GenBank/DDBJ databases">
        <title>Complete genome sequence of the novel Campylobacter species Candidatus Campylobacter infans.</title>
        <authorList>
            <person name="Duim B."/>
            <person name="Zomer A."/>
            <person name="van der Graaf L."/>
            <person name="Wagenaar J."/>
        </authorList>
    </citation>
    <scope>NUCLEOTIDE SEQUENCE [LARGE SCALE GENOMIC DNA]</scope>
    <source>
        <strain evidence="2 3">19S00001</strain>
    </source>
</reference>
<sequence length="258" mass="29936">MIFLIIILMFVPFCVLLAYLYAYVLFGVLNLSKRLSVKIGFLVFYAIFTLLILYFGFGAALFLAVPVMILSILILKRKQYFINFTKLRLAIASACLLVYAWQLEVPQKVIMYIMVKTSQVPEIIIFDNNYTVQVSENKIDGFGYMKSNFFAPPSSEFKKCIDNVDFCSSLPVKRLFKNIYVYESIKANEENDLSKRKKVGVIYGLYYAKPLLARLPIYGHYPTHYRFYDLKSGSWSQLDEEFELLLSALKQHQKGEKK</sequence>
<dbReference type="EMBL" id="CP049075">
    <property type="protein sequence ID" value="QLI05622.1"/>
    <property type="molecule type" value="Genomic_DNA"/>
</dbReference>
<name>A0A7H9CI56_9BACT</name>
<keyword evidence="1" id="KW-1133">Transmembrane helix</keyword>
<protein>
    <submittedName>
        <fullName evidence="2">Uncharacterized protein</fullName>
    </submittedName>
</protein>
<evidence type="ECO:0000313" key="3">
    <source>
        <dbReference type="Proteomes" id="UP000509414"/>
    </source>
</evidence>
<gene>
    <name evidence="2" type="ORF">CINF_1132</name>
</gene>